<dbReference type="Proteomes" id="UP000727907">
    <property type="component" value="Unassembled WGS sequence"/>
</dbReference>
<feature type="domain" description="Aminoglycoside phosphotransferase" evidence="1">
    <location>
        <begin position="2"/>
        <end position="213"/>
    </location>
</feature>
<name>A0ABS6IPI1_9HYPH</name>
<gene>
    <name evidence="2" type="ORF">KQ910_22290</name>
</gene>
<dbReference type="PANTHER" id="PTHR22603">
    <property type="entry name" value="CHOLINE/ETHANOALAMINE KINASE"/>
    <property type="match status" value="1"/>
</dbReference>
<sequence length="267" mass="29267">MEPLTGGLTNLSFVVEDAGEKFVVRCGDDIPVHHVFRDRERAASVAAHAAGLSPEVVHTEPGLLVMRFVDGRTFTEADLRANIQHLAPLLRKCHREVGQHLAGPPSFFSVFHVIRDYGRTIAAAGSPFAAGVPRYLEANRALEAAQVPMPIIFGHHDLLPGNVMDDGKRLWLIDWEYGGFGTAMFDLANLSANGAFGEVEDTALLDAYFEGNVSADLRRSFQAMKAASALREAMWAMVSDAHLQIPGADYKAHARDYLGRFEELMAH</sequence>
<organism evidence="2 3">
    <name type="scientific">Reyranella humidisoli</name>
    <dbReference type="NCBI Taxonomy" id="2849149"/>
    <lineage>
        <taxon>Bacteria</taxon>
        <taxon>Pseudomonadati</taxon>
        <taxon>Pseudomonadota</taxon>
        <taxon>Alphaproteobacteria</taxon>
        <taxon>Hyphomicrobiales</taxon>
        <taxon>Reyranellaceae</taxon>
        <taxon>Reyranella</taxon>
    </lineage>
</organism>
<dbReference type="PANTHER" id="PTHR22603:SF66">
    <property type="entry name" value="ETHANOLAMINE KINASE"/>
    <property type="match status" value="1"/>
</dbReference>
<dbReference type="InterPro" id="IPR002575">
    <property type="entry name" value="Aminoglycoside_PTrfase"/>
</dbReference>
<comment type="caution">
    <text evidence="2">The sequence shown here is derived from an EMBL/GenBank/DDBJ whole genome shotgun (WGS) entry which is preliminary data.</text>
</comment>
<keyword evidence="3" id="KW-1185">Reference proteome</keyword>
<accession>A0ABS6IPI1</accession>
<dbReference type="EMBL" id="JAHOPB010000002">
    <property type="protein sequence ID" value="MBU8876519.1"/>
    <property type="molecule type" value="Genomic_DNA"/>
</dbReference>
<protein>
    <submittedName>
        <fullName evidence="2">Phosphotransferase</fullName>
    </submittedName>
</protein>
<evidence type="ECO:0000313" key="2">
    <source>
        <dbReference type="EMBL" id="MBU8876519.1"/>
    </source>
</evidence>
<evidence type="ECO:0000313" key="3">
    <source>
        <dbReference type="Proteomes" id="UP000727907"/>
    </source>
</evidence>
<evidence type="ECO:0000259" key="1">
    <source>
        <dbReference type="Pfam" id="PF01636"/>
    </source>
</evidence>
<dbReference type="CDD" id="cd05151">
    <property type="entry name" value="ChoK-like"/>
    <property type="match status" value="1"/>
</dbReference>
<dbReference type="Pfam" id="PF01636">
    <property type="entry name" value="APH"/>
    <property type="match status" value="1"/>
</dbReference>
<reference evidence="2 3" key="1">
    <citation type="submission" date="2021-06" db="EMBL/GenBank/DDBJ databases">
        <authorList>
            <person name="Lee D.H."/>
        </authorList>
    </citation>
    <scope>NUCLEOTIDE SEQUENCE [LARGE SCALE GENOMIC DNA]</scope>
    <source>
        <strain evidence="2 3">MMS21-HV4-11</strain>
    </source>
</reference>
<proteinExistence type="predicted"/>